<protein>
    <submittedName>
        <fullName evidence="3">Os05g0312700 protein</fullName>
    </submittedName>
</protein>
<evidence type="ECO:0000313" key="4">
    <source>
        <dbReference type="Proteomes" id="UP000059680"/>
    </source>
</evidence>
<dbReference type="PaxDb" id="39947-A0A0P0WKS2"/>
<feature type="chain" id="PRO_5006056780" evidence="2">
    <location>
        <begin position="22"/>
        <end position="181"/>
    </location>
</feature>
<feature type="compositionally biased region" description="Basic and acidic residues" evidence="1">
    <location>
        <begin position="154"/>
        <end position="165"/>
    </location>
</feature>
<dbReference type="AlphaFoldDB" id="A0A0P0WKS2"/>
<keyword evidence="2" id="KW-0732">Signal</keyword>
<feature type="region of interest" description="Disordered" evidence="1">
    <location>
        <begin position="58"/>
        <end position="86"/>
    </location>
</feature>
<reference evidence="3 4" key="2">
    <citation type="journal article" date="2013" name="Plant Cell Physiol.">
        <title>Rice Annotation Project Database (RAP-DB): an integrative and interactive database for rice genomics.</title>
        <authorList>
            <person name="Sakai H."/>
            <person name="Lee S.S."/>
            <person name="Tanaka T."/>
            <person name="Numa H."/>
            <person name="Kim J."/>
            <person name="Kawahara Y."/>
            <person name="Wakimoto H."/>
            <person name="Yang C.C."/>
            <person name="Iwamoto M."/>
            <person name="Abe T."/>
            <person name="Yamada Y."/>
            <person name="Muto A."/>
            <person name="Inokuchi H."/>
            <person name="Ikemura T."/>
            <person name="Matsumoto T."/>
            <person name="Sasaki T."/>
            <person name="Itoh T."/>
        </authorList>
    </citation>
    <scope>NUCLEOTIDE SEQUENCE [LARGE SCALE GENOMIC DNA]</scope>
    <source>
        <strain evidence="4">cv. Nipponbare</strain>
    </source>
</reference>
<evidence type="ECO:0000256" key="2">
    <source>
        <dbReference type="SAM" id="SignalP"/>
    </source>
</evidence>
<dbReference type="Proteomes" id="UP000059680">
    <property type="component" value="Chromosome 5"/>
</dbReference>
<reference evidence="4" key="1">
    <citation type="journal article" date="2005" name="Nature">
        <title>The map-based sequence of the rice genome.</title>
        <authorList>
            <consortium name="International rice genome sequencing project (IRGSP)"/>
            <person name="Matsumoto T."/>
            <person name="Wu J."/>
            <person name="Kanamori H."/>
            <person name="Katayose Y."/>
            <person name="Fujisawa M."/>
            <person name="Namiki N."/>
            <person name="Mizuno H."/>
            <person name="Yamamoto K."/>
            <person name="Antonio B.A."/>
            <person name="Baba T."/>
            <person name="Sakata K."/>
            <person name="Nagamura Y."/>
            <person name="Aoki H."/>
            <person name="Arikawa K."/>
            <person name="Arita K."/>
            <person name="Bito T."/>
            <person name="Chiden Y."/>
            <person name="Fujitsuka N."/>
            <person name="Fukunaka R."/>
            <person name="Hamada M."/>
            <person name="Harada C."/>
            <person name="Hayashi A."/>
            <person name="Hijishita S."/>
            <person name="Honda M."/>
            <person name="Hosokawa S."/>
            <person name="Ichikawa Y."/>
            <person name="Idonuma A."/>
            <person name="Iijima M."/>
            <person name="Ikeda M."/>
            <person name="Ikeno M."/>
            <person name="Ito K."/>
            <person name="Ito S."/>
            <person name="Ito T."/>
            <person name="Ito Y."/>
            <person name="Ito Y."/>
            <person name="Iwabuchi A."/>
            <person name="Kamiya K."/>
            <person name="Karasawa W."/>
            <person name="Kurita K."/>
            <person name="Katagiri S."/>
            <person name="Kikuta A."/>
            <person name="Kobayashi H."/>
            <person name="Kobayashi N."/>
            <person name="Machita K."/>
            <person name="Maehara T."/>
            <person name="Masukawa M."/>
            <person name="Mizubayashi T."/>
            <person name="Mukai Y."/>
            <person name="Nagasaki H."/>
            <person name="Nagata Y."/>
            <person name="Naito S."/>
            <person name="Nakashima M."/>
            <person name="Nakama Y."/>
            <person name="Nakamichi Y."/>
            <person name="Nakamura M."/>
            <person name="Meguro A."/>
            <person name="Negishi M."/>
            <person name="Ohta I."/>
            <person name="Ohta T."/>
            <person name="Okamoto M."/>
            <person name="Ono N."/>
            <person name="Saji S."/>
            <person name="Sakaguchi M."/>
            <person name="Sakai K."/>
            <person name="Shibata M."/>
            <person name="Shimokawa T."/>
            <person name="Song J."/>
            <person name="Takazaki Y."/>
            <person name="Terasawa K."/>
            <person name="Tsugane M."/>
            <person name="Tsuji K."/>
            <person name="Ueda S."/>
            <person name="Waki K."/>
            <person name="Yamagata H."/>
            <person name="Yamamoto M."/>
            <person name="Yamamoto S."/>
            <person name="Yamane H."/>
            <person name="Yoshiki S."/>
            <person name="Yoshihara R."/>
            <person name="Yukawa K."/>
            <person name="Zhong H."/>
            <person name="Yano M."/>
            <person name="Yuan Q."/>
            <person name="Ouyang S."/>
            <person name="Liu J."/>
            <person name="Jones K.M."/>
            <person name="Gansberger K."/>
            <person name="Moffat K."/>
            <person name="Hill J."/>
            <person name="Bera J."/>
            <person name="Fadrosh D."/>
            <person name="Jin S."/>
            <person name="Johri S."/>
            <person name="Kim M."/>
            <person name="Overton L."/>
            <person name="Reardon M."/>
            <person name="Tsitrin T."/>
            <person name="Vuong H."/>
            <person name="Weaver B."/>
            <person name="Ciecko A."/>
            <person name="Tallon L."/>
            <person name="Jackson J."/>
            <person name="Pai G."/>
            <person name="Aken S.V."/>
            <person name="Utterback T."/>
            <person name="Reidmuller S."/>
            <person name="Feldblyum T."/>
            <person name="Hsiao J."/>
            <person name="Zismann V."/>
            <person name="Iobst S."/>
            <person name="de Vazeille A.R."/>
            <person name="Buell C.R."/>
            <person name="Ying K."/>
            <person name="Li Y."/>
            <person name="Lu T."/>
            <person name="Huang Y."/>
            <person name="Zhao Q."/>
            <person name="Feng Q."/>
            <person name="Zhang L."/>
            <person name="Zhu J."/>
            <person name="Weng Q."/>
            <person name="Mu J."/>
            <person name="Lu Y."/>
            <person name="Fan D."/>
            <person name="Liu Y."/>
            <person name="Guan J."/>
            <person name="Zhang Y."/>
            <person name="Yu S."/>
            <person name="Liu X."/>
            <person name="Zhang Y."/>
            <person name="Hong G."/>
            <person name="Han B."/>
            <person name="Choisne N."/>
            <person name="Demange N."/>
            <person name="Orjeda G."/>
            <person name="Samain S."/>
            <person name="Cattolico L."/>
            <person name="Pelletier E."/>
            <person name="Couloux A."/>
            <person name="Segurens B."/>
            <person name="Wincker P."/>
            <person name="D'Hont A."/>
            <person name="Scarpelli C."/>
            <person name="Weissenbach J."/>
            <person name="Salanoubat M."/>
            <person name="Quetier F."/>
            <person name="Yu Y."/>
            <person name="Kim H.R."/>
            <person name="Rambo T."/>
            <person name="Currie J."/>
            <person name="Collura K."/>
            <person name="Luo M."/>
            <person name="Yang T."/>
            <person name="Ammiraju J.S.S."/>
            <person name="Engler F."/>
            <person name="Soderlund C."/>
            <person name="Wing R.A."/>
            <person name="Palmer L.E."/>
            <person name="de la Bastide M."/>
            <person name="Spiegel L."/>
            <person name="Nascimento L."/>
            <person name="Zutavern T."/>
            <person name="O'Shaughnessy A."/>
            <person name="Dike S."/>
            <person name="Dedhia N."/>
            <person name="Preston R."/>
            <person name="Balija V."/>
            <person name="McCombie W.R."/>
            <person name="Chow T."/>
            <person name="Chen H."/>
            <person name="Chung M."/>
            <person name="Chen C."/>
            <person name="Shaw J."/>
            <person name="Wu H."/>
            <person name="Hsiao K."/>
            <person name="Chao Y."/>
            <person name="Chu M."/>
            <person name="Cheng C."/>
            <person name="Hour A."/>
            <person name="Lee P."/>
            <person name="Lin S."/>
            <person name="Lin Y."/>
            <person name="Liou J."/>
            <person name="Liu S."/>
            <person name="Hsing Y."/>
            <person name="Raghuvanshi S."/>
            <person name="Mohanty A."/>
            <person name="Bharti A.K."/>
            <person name="Gaur A."/>
            <person name="Gupta V."/>
            <person name="Kumar D."/>
            <person name="Ravi V."/>
            <person name="Vij S."/>
            <person name="Kapur A."/>
            <person name="Khurana P."/>
            <person name="Khurana P."/>
            <person name="Khurana J.P."/>
            <person name="Tyagi A.K."/>
            <person name="Gaikwad K."/>
            <person name="Singh A."/>
            <person name="Dalal V."/>
            <person name="Srivastava S."/>
            <person name="Dixit A."/>
            <person name="Pal A.K."/>
            <person name="Ghazi I.A."/>
            <person name="Yadav M."/>
            <person name="Pandit A."/>
            <person name="Bhargava A."/>
            <person name="Sureshbabu K."/>
            <person name="Batra K."/>
            <person name="Sharma T.R."/>
            <person name="Mohapatra T."/>
            <person name="Singh N.K."/>
            <person name="Messing J."/>
            <person name="Nelson A.B."/>
            <person name="Fuks G."/>
            <person name="Kavchok S."/>
            <person name="Keizer G."/>
            <person name="Linton E."/>
            <person name="Llaca V."/>
            <person name="Song R."/>
            <person name="Tanyolac B."/>
            <person name="Young S."/>
            <person name="Ho-Il K."/>
            <person name="Hahn J.H."/>
            <person name="Sangsakoo G."/>
            <person name="Vanavichit A."/>
            <person name="de Mattos Luiz.A.T."/>
            <person name="Zimmer P.D."/>
            <person name="Malone G."/>
            <person name="Dellagostin O."/>
            <person name="de Oliveira A.C."/>
            <person name="Bevan M."/>
            <person name="Bancroft I."/>
            <person name="Minx P."/>
            <person name="Cordum H."/>
            <person name="Wilson R."/>
            <person name="Cheng Z."/>
            <person name="Jin W."/>
            <person name="Jiang J."/>
            <person name="Leong S.A."/>
            <person name="Iwama H."/>
            <person name="Gojobori T."/>
            <person name="Itoh T."/>
            <person name="Niimura Y."/>
            <person name="Fujii Y."/>
            <person name="Habara T."/>
            <person name="Sakai H."/>
            <person name="Sato Y."/>
            <person name="Wilson G."/>
            <person name="Kumar K."/>
            <person name="McCouch S."/>
            <person name="Juretic N."/>
            <person name="Hoen D."/>
            <person name="Wright S."/>
            <person name="Bruskiewich R."/>
            <person name="Bureau T."/>
            <person name="Miyao A."/>
            <person name="Hirochika H."/>
            <person name="Nishikawa T."/>
            <person name="Kadowaki K."/>
            <person name="Sugiura M."/>
            <person name="Burr B."/>
            <person name="Sasaki T."/>
        </authorList>
    </citation>
    <scope>NUCLEOTIDE SEQUENCE [LARGE SCALE GENOMIC DNA]</scope>
    <source>
        <strain evidence="4">cv. Nipponbare</strain>
    </source>
</reference>
<name>A0A0P0WKS2_ORYSJ</name>
<accession>A0A0P0WKS2</accession>
<organism evidence="3 4">
    <name type="scientific">Oryza sativa subsp. japonica</name>
    <name type="common">Rice</name>
    <dbReference type="NCBI Taxonomy" id="39947"/>
    <lineage>
        <taxon>Eukaryota</taxon>
        <taxon>Viridiplantae</taxon>
        <taxon>Streptophyta</taxon>
        <taxon>Embryophyta</taxon>
        <taxon>Tracheophyta</taxon>
        <taxon>Spermatophyta</taxon>
        <taxon>Magnoliopsida</taxon>
        <taxon>Liliopsida</taxon>
        <taxon>Poales</taxon>
        <taxon>Poaceae</taxon>
        <taxon>BOP clade</taxon>
        <taxon>Oryzoideae</taxon>
        <taxon>Oryzeae</taxon>
        <taxon>Oryzinae</taxon>
        <taxon>Oryza</taxon>
        <taxon>Oryza sativa</taxon>
    </lineage>
</organism>
<reference evidence="3 4" key="3">
    <citation type="journal article" date="2013" name="Rice">
        <title>Improvement of the Oryza sativa Nipponbare reference genome using next generation sequence and optical map data.</title>
        <authorList>
            <person name="Kawahara Y."/>
            <person name="de la Bastide M."/>
            <person name="Hamilton J.P."/>
            <person name="Kanamori H."/>
            <person name="McCombie W.R."/>
            <person name="Ouyang S."/>
            <person name="Schwartz D.C."/>
            <person name="Tanaka T."/>
            <person name="Wu J."/>
            <person name="Zhou S."/>
            <person name="Childs K.L."/>
            <person name="Davidson R.M."/>
            <person name="Lin H."/>
            <person name="Quesada-Ocampo L."/>
            <person name="Vaillancourt B."/>
            <person name="Sakai H."/>
            <person name="Lee S.S."/>
            <person name="Kim J."/>
            <person name="Numa H."/>
            <person name="Itoh T."/>
            <person name="Buell C.R."/>
            <person name="Matsumoto T."/>
        </authorList>
    </citation>
    <scope>NUCLEOTIDE SEQUENCE [LARGE SCALE GENOMIC DNA]</scope>
    <source>
        <strain evidence="4">cv. Nipponbare</strain>
    </source>
</reference>
<evidence type="ECO:0000313" key="3">
    <source>
        <dbReference type="EMBL" id="BAS93302.1"/>
    </source>
</evidence>
<feature type="signal peptide" evidence="2">
    <location>
        <begin position="1"/>
        <end position="21"/>
    </location>
</feature>
<evidence type="ECO:0000256" key="1">
    <source>
        <dbReference type="SAM" id="MobiDB-lite"/>
    </source>
</evidence>
<feature type="region of interest" description="Disordered" evidence="1">
    <location>
        <begin position="140"/>
        <end position="181"/>
    </location>
</feature>
<proteinExistence type="predicted"/>
<gene>
    <name evidence="3" type="ordered locus">Os05g0312700</name>
    <name evidence="3" type="ORF">OSNPB_050312700</name>
</gene>
<keyword evidence="4" id="KW-1185">Reference proteome</keyword>
<dbReference type="EMBL" id="AP014961">
    <property type="protein sequence ID" value="BAS93302.1"/>
    <property type="molecule type" value="Genomic_DNA"/>
</dbReference>
<sequence>MLPVLQTQLLLLVVLYELVVQSSVFLRHMLMPLVHGGQNSLLASQNGSMAVTTMDQANGVQGQNGSNELPYDPKKDPKWKANSKDPGWKKGKVIHVDYDDGDEDGQVAADHEEEVAVQVKPQVKKGLATIAVATMLKISEPPKGGKSVASMVRKSPEEVVEERHMRGPSQRTIASQRRWRR</sequence>
<dbReference type="InParanoid" id="A0A0P0WKS2"/>
<feature type="compositionally biased region" description="Basic and acidic residues" evidence="1">
    <location>
        <begin position="71"/>
        <end position="86"/>
    </location>
</feature>
<feature type="compositionally biased region" description="Polar residues" evidence="1">
    <location>
        <begin position="58"/>
        <end position="67"/>
    </location>
</feature>